<proteinExistence type="inferred from homology"/>
<dbReference type="InterPro" id="IPR005199">
    <property type="entry name" value="Glyco_hydro_79"/>
</dbReference>
<evidence type="ECO:0000256" key="1">
    <source>
        <dbReference type="ARBA" id="ARBA00009800"/>
    </source>
</evidence>
<dbReference type="RefSeq" id="XP_065672745.1">
    <property type="nucleotide sequence ID" value="XM_065816673.1"/>
</dbReference>
<dbReference type="GeneID" id="100209357"/>
<comment type="similarity">
    <text evidence="1">Belongs to the glycosyl hydrolase 79 family.</text>
</comment>
<name>A0ABM4DEA4_HYDVU</name>
<dbReference type="SUPFAM" id="SSF51445">
    <property type="entry name" value="(Trans)glycosidases"/>
    <property type="match status" value="1"/>
</dbReference>
<organism evidence="3 4">
    <name type="scientific">Hydra vulgaris</name>
    <name type="common">Hydra</name>
    <name type="synonym">Hydra attenuata</name>
    <dbReference type="NCBI Taxonomy" id="6087"/>
    <lineage>
        <taxon>Eukaryota</taxon>
        <taxon>Metazoa</taxon>
        <taxon>Cnidaria</taxon>
        <taxon>Hydrozoa</taxon>
        <taxon>Hydroidolina</taxon>
        <taxon>Anthoathecata</taxon>
        <taxon>Aplanulata</taxon>
        <taxon>Hydridae</taxon>
        <taxon>Hydra</taxon>
    </lineage>
</organism>
<dbReference type="Gene3D" id="3.20.20.80">
    <property type="entry name" value="Glycosidases"/>
    <property type="match status" value="1"/>
</dbReference>
<dbReference type="PANTHER" id="PTHR46145">
    <property type="entry name" value="HEPARANASE"/>
    <property type="match status" value="1"/>
</dbReference>
<evidence type="ECO:0000313" key="3">
    <source>
        <dbReference type="Proteomes" id="UP001652625"/>
    </source>
</evidence>
<gene>
    <name evidence="4" type="primary">LOC100209357</name>
</gene>
<dbReference type="PANTHER" id="PTHR46145:SF4">
    <property type="entry name" value="HEPARANASE"/>
    <property type="match status" value="1"/>
</dbReference>
<feature type="chain" id="PRO_5047200923" evidence="2">
    <location>
        <begin position="16"/>
        <end position="483"/>
    </location>
</feature>
<keyword evidence="2" id="KW-0732">Signal</keyword>
<dbReference type="InterPro" id="IPR017853">
    <property type="entry name" value="GH"/>
</dbReference>
<protein>
    <submittedName>
        <fullName evidence="4">Heparanase</fullName>
    </submittedName>
</protein>
<accession>A0ABM4DEA4</accession>
<feature type="signal peptide" evidence="2">
    <location>
        <begin position="1"/>
        <end position="15"/>
    </location>
</feature>
<evidence type="ECO:0000313" key="4">
    <source>
        <dbReference type="RefSeq" id="XP_065672745.1"/>
    </source>
</evidence>
<dbReference type="Proteomes" id="UP001652625">
    <property type="component" value="Chromosome 13"/>
</dbReference>
<reference evidence="4" key="1">
    <citation type="submission" date="2025-08" db="UniProtKB">
        <authorList>
            <consortium name="RefSeq"/>
        </authorList>
    </citation>
    <scope>IDENTIFICATION</scope>
</reference>
<keyword evidence="3" id="KW-1185">Reference proteome</keyword>
<sequence length="483" mass="54694">MFYWIFFFAINYGFTAEINLSINFEKAAAEVEKEFLSLTIDASYFYYKALTNEFKSDILIALGKGLSAEGDLYLRFGGTRADFINVSINDIYYNKEKLKVLISFAKETEWKLIFGLNVLNRYPDGSWNFYNVTEVLKYMAAINYEIKFELSNEFDNFPVLFNYTLKPPQLAKDFKTLRGILNDVFKPRYVQLLGPDVGSITRLGFFESFLKSIENNVLDAITFHHYYPRSDNISPVNFTSVDYLDTFLEYGLKAISIIKKSVGSRFKAPNIWIGETSSTTFGGVKGTGDSFAAGFLWLDKLGLAAQMGIKVVLRQSFKGGNYSLINQEFKPTPDYWSSLLYKRLVGQIVLNLTGYLKFGRKVRVYAHCASVKQRLYKSGSVVLIAINVNNKENATINVTNKLNSDNHYVDQYLLQPANGNIGDGNVTLNGIILEMLNKTKLPFLKPIQTKLPLIIPPLSYGFFVLIDSNAKVCISKPLENNVA</sequence>
<evidence type="ECO:0000256" key="2">
    <source>
        <dbReference type="SAM" id="SignalP"/>
    </source>
</evidence>
<dbReference type="Pfam" id="PF03662">
    <property type="entry name" value="Glyco_hydro_79n"/>
    <property type="match status" value="1"/>
</dbReference>